<comment type="caution">
    <text evidence="2">The sequence shown here is derived from an EMBL/GenBank/DDBJ whole genome shotgun (WGS) entry which is preliminary data.</text>
</comment>
<evidence type="ECO:0000256" key="1">
    <source>
        <dbReference type="SAM" id="SignalP"/>
    </source>
</evidence>
<sequence length="436" mass="47470">MARIRAALTTAAAAALLCVSTPAAHASDQLAITYVSSVNDDLGTLLVRAHSGSDITAITAHLIAEGTDHEVATLNLDDFTLHDGNAHDGTWFTKQPLQLPELGTYRVDVDMTDADGDHISQAWAGTLSYIAVPQFPEFTADRTNIDNEHRDLTVTGVLKAKLPNRDLVAMPHRTVDIVADYFDTAASVTTDDQGRFTAPVHLDNAATLQANYYYDYTLPNYIGAQSQEMQVGIDQIPTRYILQTSTQRINRGESVTLTGRLEKQTVDGWEPLAGVSGGILYGPNHDVYTQVGGFTTAADGTFSTVYTAYESGFFQLAHHSEDPFISDGRADSSLVYVLQPVTYRDFTASRSDHQTVHAEGHMDFPNAEPATIHVAIQYSPDGKSWTTLTRVVALWDGMGNGFSADVTMKRPGYFRAYYEGGDSYQSVGSDSVHVGR</sequence>
<evidence type="ECO:0000313" key="2">
    <source>
        <dbReference type="EMBL" id="GAA3907193.1"/>
    </source>
</evidence>
<protein>
    <submittedName>
        <fullName evidence="2">Uncharacterized protein</fullName>
    </submittedName>
</protein>
<evidence type="ECO:0000313" key="3">
    <source>
        <dbReference type="Proteomes" id="UP001501563"/>
    </source>
</evidence>
<proteinExistence type="predicted"/>
<reference evidence="3" key="1">
    <citation type="journal article" date="2019" name="Int. J. Syst. Evol. Microbiol.">
        <title>The Global Catalogue of Microorganisms (GCM) 10K type strain sequencing project: providing services to taxonomists for standard genome sequencing and annotation.</title>
        <authorList>
            <consortium name="The Broad Institute Genomics Platform"/>
            <consortium name="The Broad Institute Genome Sequencing Center for Infectious Disease"/>
            <person name="Wu L."/>
            <person name="Ma J."/>
        </authorList>
    </citation>
    <scope>NUCLEOTIDE SEQUENCE [LARGE SCALE GENOMIC DNA]</scope>
    <source>
        <strain evidence="3">JCM 16578</strain>
    </source>
</reference>
<gene>
    <name evidence="2" type="ORF">GCM10022207_90810</name>
</gene>
<keyword evidence="3" id="KW-1185">Reference proteome</keyword>
<dbReference type="RefSeq" id="WP_345554550.1">
    <property type="nucleotide sequence ID" value="NZ_BAAAZA010000068.1"/>
</dbReference>
<accession>A0ABP7LRF7</accession>
<keyword evidence="1" id="KW-0732">Signal</keyword>
<organism evidence="2 3">
    <name type="scientific">Streptomyces lannensis</name>
    <dbReference type="NCBI Taxonomy" id="766498"/>
    <lineage>
        <taxon>Bacteria</taxon>
        <taxon>Bacillati</taxon>
        <taxon>Actinomycetota</taxon>
        <taxon>Actinomycetes</taxon>
        <taxon>Kitasatosporales</taxon>
        <taxon>Streptomycetaceae</taxon>
        <taxon>Streptomyces</taxon>
    </lineage>
</organism>
<name>A0ABP7LRF7_9ACTN</name>
<dbReference type="Proteomes" id="UP001501563">
    <property type="component" value="Unassembled WGS sequence"/>
</dbReference>
<dbReference type="EMBL" id="BAAAZA010000068">
    <property type="protein sequence ID" value="GAA3907193.1"/>
    <property type="molecule type" value="Genomic_DNA"/>
</dbReference>
<feature type="signal peptide" evidence="1">
    <location>
        <begin position="1"/>
        <end position="26"/>
    </location>
</feature>
<feature type="chain" id="PRO_5046616913" evidence="1">
    <location>
        <begin position="27"/>
        <end position="436"/>
    </location>
</feature>